<evidence type="ECO:0000256" key="1">
    <source>
        <dbReference type="SAM" id="Phobius"/>
    </source>
</evidence>
<dbReference type="GO" id="GO:0004175">
    <property type="term" value="F:endopeptidase activity"/>
    <property type="evidence" value="ECO:0007669"/>
    <property type="project" value="UniProtKB-ARBA"/>
</dbReference>
<keyword evidence="1" id="KW-1133">Transmembrane helix</keyword>
<dbReference type="OrthoDB" id="7632478at2"/>
<name>A0A1G9MUT5_9PROT</name>
<accession>A0A1G9MUT5</accession>
<dbReference type="InterPro" id="IPR003675">
    <property type="entry name" value="Rce1/LyrA-like_dom"/>
</dbReference>
<feature type="domain" description="CAAX prenyl protease 2/Lysostaphin resistance protein A-like" evidence="2">
    <location>
        <begin position="130"/>
        <end position="224"/>
    </location>
</feature>
<feature type="transmembrane region" description="Helical" evidence="1">
    <location>
        <begin position="76"/>
        <end position="98"/>
    </location>
</feature>
<feature type="transmembrane region" description="Helical" evidence="1">
    <location>
        <begin position="36"/>
        <end position="56"/>
    </location>
</feature>
<dbReference type="AlphaFoldDB" id="A0A1G9MUT5"/>
<dbReference type="Pfam" id="PF02517">
    <property type="entry name" value="Rce1-like"/>
    <property type="match status" value="1"/>
</dbReference>
<feature type="transmembrane region" description="Helical" evidence="1">
    <location>
        <begin position="129"/>
        <end position="152"/>
    </location>
</feature>
<dbReference type="GO" id="GO:0006508">
    <property type="term" value="P:proteolysis"/>
    <property type="evidence" value="ECO:0007669"/>
    <property type="project" value="UniProtKB-KW"/>
</dbReference>
<dbReference type="EMBL" id="FNHG01000002">
    <property type="protein sequence ID" value="SDL78042.1"/>
    <property type="molecule type" value="Genomic_DNA"/>
</dbReference>
<keyword evidence="3" id="KW-0378">Hydrolase</keyword>
<keyword evidence="3" id="KW-0645">Protease</keyword>
<feature type="transmembrane region" description="Helical" evidence="1">
    <location>
        <begin position="215"/>
        <end position="234"/>
    </location>
</feature>
<proteinExistence type="predicted"/>
<dbReference type="STRING" id="144026.SAMN04488568_102119"/>
<organism evidence="3 4">
    <name type="scientific">Maricaulis salignorans</name>
    <dbReference type="NCBI Taxonomy" id="144026"/>
    <lineage>
        <taxon>Bacteria</taxon>
        <taxon>Pseudomonadati</taxon>
        <taxon>Pseudomonadota</taxon>
        <taxon>Alphaproteobacteria</taxon>
        <taxon>Maricaulales</taxon>
        <taxon>Maricaulaceae</taxon>
        <taxon>Maricaulis</taxon>
    </lineage>
</organism>
<evidence type="ECO:0000313" key="3">
    <source>
        <dbReference type="EMBL" id="SDL78042.1"/>
    </source>
</evidence>
<dbReference type="RefSeq" id="WP_091766193.1">
    <property type="nucleotide sequence ID" value="NZ_FNHG01000002.1"/>
</dbReference>
<feature type="transmembrane region" description="Helical" evidence="1">
    <location>
        <begin position="12"/>
        <end position="30"/>
    </location>
</feature>
<dbReference type="GO" id="GO:0080120">
    <property type="term" value="P:CAAX-box protein maturation"/>
    <property type="evidence" value="ECO:0007669"/>
    <property type="project" value="UniProtKB-ARBA"/>
</dbReference>
<feature type="transmembrane region" description="Helical" evidence="1">
    <location>
        <begin position="164"/>
        <end position="185"/>
    </location>
</feature>
<reference evidence="3 4" key="1">
    <citation type="submission" date="2016-10" db="EMBL/GenBank/DDBJ databases">
        <authorList>
            <person name="de Groot N.N."/>
        </authorList>
    </citation>
    <scope>NUCLEOTIDE SEQUENCE [LARGE SCALE GENOMIC DNA]</scope>
    <source>
        <strain evidence="3 4">DSM 16077</strain>
    </source>
</reference>
<evidence type="ECO:0000259" key="2">
    <source>
        <dbReference type="Pfam" id="PF02517"/>
    </source>
</evidence>
<protein>
    <submittedName>
        <fullName evidence="3">CAAX protease self-immunity</fullName>
    </submittedName>
</protein>
<gene>
    <name evidence="3" type="ORF">SAMN04488568_102119</name>
</gene>
<dbReference type="Proteomes" id="UP000199759">
    <property type="component" value="Unassembled WGS sequence"/>
</dbReference>
<feature type="transmembrane region" description="Helical" evidence="1">
    <location>
        <begin position="191"/>
        <end position="208"/>
    </location>
</feature>
<sequence length="236" mass="25648">MPIYAPHKPRFLALELGAAIACLILTKMLFDPIAWRFAGPMSMACTIAFIALMARLRSETWSDFGLRGLPGLKSKLWFLPQVLLGMIAIMGAGAVVGLGGEAIGLWDMNATPSGVEDRFAGTTGNLPRYLMWLGLGIVSGGFGEEIFFRGYLMRRVEGILPASALRPLLMVILPALMFGAVHFYYQGLRGLLTIAAIGIAIGTLYLLYKRNLWPLIIAHALVDSIGFTALYLGLEV</sequence>
<keyword evidence="1" id="KW-0812">Transmembrane</keyword>
<keyword evidence="4" id="KW-1185">Reference proteome</keyword>
<evidence type="ECO:0000313" key="4">
    <source>
        <dbReference type="Proteomes" id="UP000199759"/>
    </source>
</evidence>
<keyword evidence="1" id="KW-0472">Membrane</keyword>